<dbReference type="InterPro" id="IPR018502">
    <property type="entry name" value="Annexin_repeat"/>
</dbReference>
<dbReference type="GO" id="GO:0001786">
    <property type="term" value="F:phosphatidylserine binding"/>
    <property type="evidence" value="ECO:0000318"/>
    <property type="project" value="GO_Central"/>
</dbReference>
<dbReference type="InterPro" id="IPR001464">
    <property type="entry name" value="Annexin"/>
</dbReference>
<evidence type="ECO:0000256" key="3">
    <source>
        <dbReference type="ARBA" id="ARBA00022837"/>
    </source>
</evidence>
<proteinExistence type="inferred from homology"/>
<name>A0A7M7REQ3_STRPU</name>
<dbReference type="InterPro" id="IPR018252">
    <property type="entry name" value="Annexin_repeat_CS"/>
</dbReference>
<dbReference type="GO" id="GO:0005544">
    <property type="term" value="F:calcium-dependent phospholipid binding"/>
    <property type="evidence" value="ECO:0000318"/>
    <property type="project" value="GO_Central"/>
</dbReference>
<evidence type="ECO:0000313" key="8">
    <source>
        <dbReference type="Proteomes" id="UP000007110"/>
    </source>
</evidence>
<protein>
    <recommendedName>
        <fullName evidence="6">Annexin</fullName>
    </recommendedName>
</protein>
<dbReference type="InterPro" id="IPR037104">
    <property type="entry name" value="Annexin_sf"/>
</dbReference>
<evidence type="ECO:0000313" key="7">
    <source>
        <dbReference type="EnsemblMetazoa" id="XP_795341"/>
    </source>
</evidence>
<dbReference type="Gene3D" id="1.10.220.10">
    <property type="entry name" value="Annexin"/>
    <property type="match status" value="4"/>
</dbReference>
<evidence type="ECO:0000256" key="1">
    <source>
        <dbReference type="ARBA" id="ARBA00007831"/>
    </source>
</evidence>
<dbReference type="AlphaFoldDB" id="A0A7M7REQ3"/>
<keyword evidence="3 6" id="KW-0106">Calcium</keyword>
<dbReference type="PRINTS" id="PR00196">
    <property type="entry name" value="ANNEXIN"/>
</dbReference>
<evidence type="ECO:0000256" key="5">
    <source>
        <dbReference type="ARBA" id="ARBA00023302"/>
    </source>
</evidence>
<comment type="domain">
    <text evidence="6">A pair of annexin repeats may form one binding site for calcium and phospholipid.</text>
</comment>
<organism evidence="7 8">
    <name type="scientific">Strongylocentrotus purpuratus</name>
    <name type="common">Purple sea urchin</name>
    <dbReference type="NCBI Taxonomy" id="7668"/>
    <lineage>
        <taxon>Eukaryota</taxon>
        <taxon>Metazoa</taxon>
        <taxon>Echinodermata</taxon>
        <taxon>Eleutherozoa</taxon>
        <taxon>Echinozoa</taxon>
        <taxon>Echinoidea</taxon>
        <taxon>Euechinoidea</taxon>
        <taxon>Echinacea</taxon>
        <taxon>Camarodonta</taxon>
        <taxon>Echinidea</taxon>
        <taxon>Strongylocentrotidae</taxon>
        <taxon>Strongylocentrotus</taxon>
    </lineage>
</organism>
<dbReference type="FunFam" id="1.10.220.10:FF:000004">
    <property type="entry name" value="Annexin"/>
    <property type="match status" value="1"/>
</dbReference>
<dbReference type="EnsemblMetazoa" id="XM_790248">
    <property type="protein sequence ID" value="XP_795341"/>
    <property type="gene ID" value="LOC590651"/>
</dbReference>
<reference evidence="7" key="2">
    <citation type="submission" date="2021-01" db="UniProtKB">
        <authorList>
            <consortium name="EnsemblMetazoa"/>
        </authorList>
    </citation>
    <scope>IDENTIFICATION</scope>
</reference>
<dbReference type="GO" id="GO:0012506">
    <property type="term" value="C:vesicle membrane"/>
    <property type="evidence" value="ECO:0000318"/>
    <property type="project" value="GO_Central"/>
</dbReference>
<dbReference type="FunFam" id="1.10.220.10:FF:000002">
    <property type="entry name" value="Annexin"/>
    <property type="match status" value="1"/>
</dbReference>
<dbReference type="Proteomes" id="UP000007110">
    <property type="component" value="Unassembled WGS sequence"/>
</dbReference>
<keyword evidence="4 6" id="KW-0041">Annexin</keyword>
<evidence type="ECO:0000256" key="2">
    <source>
        <dbReference type="ARBA" id="ARBA00022737"/>
    </source>
</evidence>
<keyword evidence="8" id="KW-1185">Reference proteome</keyword>
<keyword evidence="2 6" id="KW-0677">Repeat</keyword>
<keyword evidence="5 6" id="KW-0111">Calcium/phospholipid-binding</keyword>
<dbReference type="FunFam" id="1.10.220.10:FF:000022">
    <property type="entry name" value="Annexin A5"/>
    <property type="match status" value="1"/>
</dbReference>
<dbReference type="SMART" id="SM00335">
    <property type="entry name" value="ANX"/>
    <property type="match status" value="4"/>
</dbReference>
<accession>A0A7M7REQ3</accession>
<evidence type="ECO:0000256" key="6">
    <source>
        <dbReference type="RuleBase" id="RU003540"/>
    </source>
</evidence>
<dbReference type="PROSITE" id="PS00223">
    <property type="entry name" value="ANNEXIN_1"/>
    <property type="match status" value="1"/>
</dbReference>
<dbReference type="GO" id="GO:0005509">
    <property type="term" value="F:calcium ion binding"/>
    <property type="evidence" value="ECO:0007669"/>
    <property type="project" value="InterPro"/>
</dbReference>
<dbReference type="KEGG" id="spu:590651"/>
<dbReference type="RefSeq" id="XP_795341.2">
    <property type="nucleotide sequence ID" value="XM_790248.5"/>
</dbReference>
<dbReference type="SUPFAM" id="SSF47874">
    <property type="entry name" value="Annexin"/>
    <property type="match status" value="1"/>
</dbReference>
<reference evidence="8" key="1">
    <citation type="submission" date="2015-02" db="EMBL/GenBank/DDBJ databases">
        <title>Genome sequencing for Strongylocentrotus purpuratus.</title>
        <authorList>
            <person name="Murali S."/>
            <person name="Liu Y."/>
            <person name="Vee V."/>
            <person name="English A."/>
            <person name="Wang M."/>
            <person name="Skinner E."/>
            <person name="Han Y."/>
            <person name="Muzny D.M."/>
            <person name="Worley K.C."/>
            <person name="Gibbs R.A."/>
        </authorList>
    </citation>
    <scope>NUCLEOTIDE SEQUENCE</scope>
</reference>
<dbReference type="OMA" id="DENQGVN"/>
<dbReference type="Pfam" id="PF00191">
    <property type="entry name" value="Annexin"/>
    <property type="match status" value="4"/>
</dbReference>
<dbReference type="InParanoid" id="A0A7M7REQ3"/>
<dbReference type="GeneID" id="590651"/>
<evidence type="ECO:0000256" key="4">
    <source>
        <dbReference type="ARBA" id="ARBA00023216"/>
    </source>
</evidence>
<dbReference type="OrthoDB" id="37886at2759"/>
<sequence length="316" mass="34641">MNNRPTVTEFEGFDKDTDVQVLRKAMKGLGTDEQAILDILCYRTNDQRQELSKHYKASYGRDLIDDLKSELKGDFEDIIVGIMTPLPLFDATCLKNAMSGAGTDEKVLLEILCARSNAQINLIKAAYKAAGYGDDLEGDLESETGGDLKRLLVGLCTGARDESDEIDRDRVEADAQSLVEAGEGQLGTDESEFQRILVAKSVPHIRAVLLAYAVAAEKTMIESISSEMSGDLEQGYLNIVNYIRNPHEYFAELLYKAMKGLGTDEGCLGRVIATRAEIDLGSIADAFQEKYGQSLVEFIEDDVGGDFKRALIALAS</sequence>
<dbReference type="PANTHER" id="PTHR10502:SF102">
    <property type="entry name" value="ANNEXIN B11"/>
    <property type="match status" value="1"/>
</dbReference>
<dbReference type="PANTHER" id="PTHR10502">
    <property type="entry name" value="ANNEXIN"/>
    <property type="match status" value="1"/>
</dbReference>
<dbReference type="FunFam" id="1.10.220.10:FF:000003">
    <property type="entry name" value="Annexin"/>
    <property type="match status" value="1"/>
</dbReference>
<dbReference type="PROSITE" id="PS51897">
    <property type="entry name" value="ANNEXIN_2"/>
    <property type="match status" value="4"/>
</dbReference>
<dbReference type="GO" id="GO:0005634">
    <property type="term" value="C:nucleus"/>
    <property type="evidence" value="ECO:0000318"/>
    <property type="project" value="GO_Central"/>
</dbReference>
<dbReference type="GO" id="GO:0005737">
    <property type="term" value="C:cytoplasm"/>
    <property type="evidence" value="ECO:0000318"/>
    <property type="project" value="GO_Central"/>
</dbReference>
<comment type="similarity">
    <text evidence="1 6">Belongs to the annexin family.</text>
</comment>
<dbReference type="GO" id="GO:0005886">
    <property type="term" value="C:plasma membrane"/>
    <property type="evidence" value="ECO:0000318"/>
    <property type="project" value="GO_Central"/>
</dbReference>